<evidence type="ECO:0000256" key="5">
    <source>
        <dbReference type="ARBA" id="ARBA00023163"/>
    </source>
</evidence>
<evidence type="ECO:0000256" key="2">
    <source>
        <dbReference type="ARBA" id="ARBA00023015"/>
    </source>
</evidence>
<evidence type="ECO:0000313" key="8">
    <source>
        <dbReference type="EMBL" id="MBU9720946.1"/>
    </source>
</evidence>
<dbReference type="CDD" id="cd06171">
    <property type="entry name" value="Sigma70_r4"/>
    <property type="match status" value="1"/>
</dbReference>
<dbReference type="InterPro" id="IPR013249">
    <property type="entry name" value="RNA_pol_sigma70_r4_t2"/>
</dbReference>
<evidence type="ECO:0000256" key="3">
    <source>
        <dbReference type="ARBA" id="ARBA00023082"/>
    </source>
</evidence>
<organism evidence="8 9">
    <name type="scientific">Evansella alkalicola</name>
    <dbReference type="NCBI Taxonomy" id="745819"/>
    <lineage>
        <taxon>Bacteria</taxon>
        <taxon>Bacillati</taxon>
        <taxon>Bacillota</taxon>
        <taxon>Bacilli</taxon>
        <taxon>Bacillales</taxon>
        <taxon>Bacillaceae</taxon>
        <taxon>Evansella</taxon>
    </lineage>
</organism>
<dbReference type="Pfam" id="PF04542">
    <property type="entry name" value="Sigma70_r2"/>
    <property type="match status" value="1"/>
</dbReference>
<dbReference type="InterPro" id="IPR039425">
    <property type="entry name" value="RNA_pol_sigma-70-like"/>
</dbReference>
<reference evidence="8 9" key="1">
    <citation type="submission" date="2021-06" db="EMBL/GenBank/DDBJ databases">
        <title>Bacillus sp. RD4P76, an endophyte from a halophyte.</title>
        <authorList>
            <person name="Sun J.-Q."/>
        </authorList>
    </citation>
    <scope>NUCLEOTIDE SEQUENCE [LARGE SCALE GENOMIC DNA]</scope>
    <source>
        <strain evidence="8 9">JCM 17098</strain>
    </source>
</reference>
<protein>
    <submittedName>
        <fullName evidence="8">RNA polymerase sigma factor</fullName>
    </submittedName>
</protein>
<dbReference type="InterPro" id="IPR007627">
    <property type="entry name" value="RNA_pol_sigma70_r2"/>
</dbReference>
<dbReference type="InterPro" id="IPR013325">
    <property type="entry name" value="RNA_pol_sigma_r2"/>
</dbReference>
<dbReference type="InterPro" id="IPR036388">
    <property type="entry name" value="WH-like_DNA-bd_sf"/>
</dbReference>
<dbReference type="EMBL" id="JAHQCR010000024">
    <property type="protein sequence ID" value="MBU9720946.1"/>
    <property type="molecule type" value="Genomic_DNA"/>
</dbReference>
<dbReference type="NCBIfam" id="TIGR02937">
    <property type="entry name" value="sigma70-ECF"/>
    <property type="match status" value="1"/>
</dbReference>
<evidence type="ECO:0000259" key="7">
    <source>
        <dbReference type="Pfam" id="PF08281"/>
    </source>
</evidence>
<dbReference type="SUPFAM" id="SSF88946">
    <property type="entry name" value="Sigma2 domain of RNA polymerase sigma factors"/>
    <property type="match status" value="1"/>
</dbReference>
<dbReference type="PANTHER" id="PTHR43133:SF8">
    <property type="entry name" value="RNA POLYMERASE SIGMA FACTOR HI_1459-RELATED"/>
    <property type="match status" value="1"/>
</dbReference>
<dbReference type="InterPro" id="IPR014284">
    <property type="entry name" value="RNA_pol_sigma-70_dom"/>
</dbReference>
<sequence>MQKWYQEYSDDIYRFILLMIGDHEQAKDLTHDTFLKAYGTMSQYQGITSEKNWLYHIARNTTIDYMRKGKPIQYFLETVGSIPATNTSCPETIAEMGEREEQLYFCLKKLKRSYQEVIILRKVKELSTKEAAEILGWSEGKVKTTLHRALEALKKQLVKGGYTHEII</sequence>
<keyword evidence="3" id="KW-0731">Sigma factor</keyword>
<keyword evidence="5" id="KW-0804">Transcription</keyword>
<dbReference type="Gene3D" id="1.10.1740.10">
    <property type="match status" value="1"/>
</dbReference>
<comment type="similarity">
    <text evidence="1">Belongs to the sigma-70 factor family. ECF subfamily.</text>
</comment>
<keyword evidence="2" id="KW-0805">Transcription regulation</keyword>
<feature type="domain" description="RNA polymerase sigma factor 70 region 4 type 2" evidence="7">
    <location>
        <begin position="101"/>
        <end position="153"/>
    </location>
</feature>
<evidence type="ECO:0000313" key="9">
    <source>
        <dbReference type="Proteomes" id="UP000790580"/>
    </source>
</evidence>
<keyword evidence="4" id="KW-0238">DNA-binding</keyword>
<evidence type="ECO:0000256" key="1">
    <source>
        <dbReference type="ARBA" id="ARBA00010641"/>
    </source>
</evidence>
<gene>
    <name evidence="8" type="ORF">KS407_05715</name>
</gene>
<dbReference type="PANTHER" id="PTHR43133">
    <property type="entry name" value="RNA POLYMERASE ECF-TYPE SIGMA FACTO"/>
    <property type="match status" value="1"/>
</dbReference>
<dbReference type="SUPFAM" id="SSF88659">
    <property type="entry name" value="Sigma3 and sigma4 domains of RNA polymerase sigma factors"/>
    <property type="match status" value="1"/>
</dbReference>
<evidence type="ECO:0000256" key="4">
    <source>
        <dbReference type="ARBA" id="ARBA00023125"/>
    </source>
</evidence>
<dbReference type="Proteomes" id="UP000790580">
    <property type="component" value="Unassembled WGS sequence"/>
</dbReference>
<accession>A0ABS6JS96</accession>
<feature type="domain" description="RNA polymerase sigma-70 region 2" evidence="6">
    <location>
        <begin position="5"/>
        <end position="69"/>
    </location>
</feature>
<proteinExistence type="inferred from homology"/>
<dbReference type="InterPro" id="IPR013324">
    <property type="entry name" value="RNA_pol_sigma_r3/r4-like"/>
</dbReference>
<dbReference type="Pfam" id="PF08281">
    <property type="entry name" value="Sigma70_r4_2"/>
    <property type="match status" value="1"/>
</dbReference>
<keyword evidence="9" id="KW-1185">Reference proteome</keyword>
<dbReference type="Gene3D" id="1.10.10.10">
    <property type="entry name" value="Winged helix-like DNA-binding domain superfamily/Winged helix DNA-binding domain"/>
    <property type="match status" value="1"/>
</dbReference>
<comment type="caution">
    <text evidence="8">The sequence shown here is derived from an EMBL/GenBank/DDBJ whole genome shotgun (WGS) entry which is preliminary data.</text>
</comment>
<evidence type="ECO:0000259" key="6">
    <source>
        <dbReference type="Pfam" id="PF04542"/>
    </source>
</evidence>
<name>A0ABS6JS96_9BACI</name>